<organism evidence="1 2">
    <name type="scientific">Fusarium mangiferae</name>
    <name type="common">Mango malformation disease fungus</name>
    <dbReference type="NCBI Taxonomy" id="192010"/>
    <lineage>
        <taxon>Eukaryota</taxon>
        <taxon>Fungi</taxon>
        <taxon>Dikarya</taxon>
        <taxon>Ascomycota</taxon>
        <taxon>Pezizomycotina</taxon>
        <taxon>Sordariomycetes</taxon>
        <taxon>Hypocreomycetidae</taxon>
        <taxon>Hypocreales</taxon>
        <taxon>Nectriaceae</taxon>
        <taxon>Fusarium</taxon>
        <taxon>Fusarium fujikuroi species complex</taxon>
    </lineage>
</organism>
<comment type="caution">
    <text evidence="1">The sequence shown here is derived from an EMBL/GenBank/DDBJ whole genome shotgun (WGS) entry which is preliminary data.</text>
</comment>
<dbReference type="VEuPathDB" id="FungiDB:FMAN_10061"/>
<protein>
    <submittedName>
        <fullName evidence="1">Uncharacterized protein</fullName>
    </submittedName>
</protein>
<reference evidence="2" key="1">
    <citation type="journal article" date="2016" name="Genome Biol. Evol.">
        <title>Comparative 'omics' of the Fusarium fujikuroi species complex highlights differences in genetic potential and metabolite synthesis.</title>
        <authorList>
            <person name="Niehaus E.-M."/>
            <person name="Muensterkoetter M."/>
            <person name="Proctor R.H."/>
            <person name="Brown D.W."/>
            <person name="Sharon A."/>
            <person name="Idan Y."/>
            <person name="Oren-Young L."/>
            <person name="Sieber C.M."/>
            <person name="Novak O."/>
            <person name="Pencik A."/>
            <person name="Tarkowska D."/>
            <person name="Hromadova K."/>
            <person name="Freeman S."/>
            <person name="Maymon M."/>
            <person name="Elazar M."/>
            <person name="Youssef S.A."/>
            <person name="El-Shabrawy E.S.M."/>
            <person name="Shalaby A.B.A."/>
            <person name="Houterman P."/>
            <person name="Brock N.L."/>
            <person name="Burkhardt I."/>
            <person name="Tsavkelova E.A."/>
            <person name="Dickschat J.S."/>
            <person name="Galuszka P."/>
            <person name="Gueldener U."/>
            <person name="Tudzynski B."/>
        </authorList>
    </citation>
    <scope>NUCLEOTIDE SEQUENCE [LARGE SCALE GENOMIC DNA]</scope>
    <source>
        <strain evidence="2">MRC7560</strain>
    </source>
</reference>
<evidence type="ECO:0000313" key="2">
    <source>
        <dbReference type="Proteomes" id="UP000184255"/>
    </source>
</evidence>
<keyword evidence="2" id="KW-1185">Reference proteome</keyword>
<dbReference type="RefSeq" id="XP_041686549.1">
    <property type="nucleotide sequence ID" value="XM_041820694.1"/>
</dbReference>
<dbReference type="GeneID" id="65089318"/>
<dbReference type="Proteomes" id="UP000184255">
    <property type="component" value="Unassembled WGS sequence"/>
</dbReference>
<dbReference type="EMBL" id="FCQH01000011">
    <property type="protein sequence ID" value="CVL00731.1"/>
    <property type="molecule type" value="Genomic_DNA"/>
</dbReference>
<name>A0A1L7TZM7_FUSMA</name>
<proteinExistence type="predicted"/>
<gene>
    <name evidence="1" type="ORF">FMAN_10061</name>
</gene>
<evidence type="ECO:0000313" key="1">
    <source>
        <dbReference type="EMBL" id="CVL00731.1"/>
    </source>
</evidence>
<dbReference type="AlphaFoldDB" id="A0A1L7TZM7"/>
<sequence length="182" mass="20668">MPQSIDLNDQAAKDAESDRCLALVFHHWQTSFDVPPPRYPVYQFSESALQVGHFKEDLPGDPPSTNPNPSREKGAKAYLIVKCRRTQTYLGCIPREIDLNQKGFLWCDAEGKPVDKNYIQITEGLDIGLLKEDLANMYNIQETRLVAKWNEDVKIATLRRAIRRVEAAGPSEEAVVRDEDCH</sequence>
<accession>A0A1L7TZM7</accession>